<name>A0A9D3UK77_9ROSI</name>
<dbReference type="AlphaFoldDB" id="A0A9D3UK77"/>
<dbReference type="EMBL" id="JAIQCV010000011">
    <property type="protein sequence ID" value="KAH1046752.1"/>
    <property type="molecule type" value="Genomic_DNA"/>
</dbReference>
<evidence type="ECO:0000313" key="1">
    <source>
        <dbReference type="EMBL" id="KAH1046752.1"/>
    </source>
</evidence>
<proteinExistence type="predicted"/>
<gene>
    <name evidence="1" type="ORF">J1N35_037536</name>
</gene>
<organism evidence="1 2">
    <name type="scientific">Gossypium stocksii</name>
    <dbReference type="NCBI Taxonomy" id="47602"/>
    <lineage>
        <taxon>Eukaryota</taxon>
        <taxon>Viridiplantae</taxon>
        <taxon>Streptophyta</taxon>
        <taxon>Embryophyta</taxon>
        <taxon>Tracheophyta</taxon>
        <taxon>Spermatophyta</taxon>
        <taxon>Magnoliopsida</taxon>
        <taxon>eudicotyledons</taxon>
        <taxon>Gunneridae</taxon>
        <taxon>Pentapetalae</taxon>
        <taxon>rosids</taxon>
        <taxon>malvids</taxon>
        <taxon>Malvales</taxon>
        <taxon>Malvaceae</taxon>
        <taxon>Malvoideae</taxon>
        <taxon>Gossypium</taxon>
    </lineage>
</organism>
<dbReference type="Proteomes" id="UP000828251">
    <property type="component" value="Unassembled WGS sequence"/>
</dbReference>
<protein>
    <submittedName>
        <fullName evidence="1">Uncharacterized protein</fullName>
    </submittedName>
</protein>
<sequence length="71" mass="7801">MTKKRKARVVGLAKGKNGYQNKKNHTGVCPGRVSHTGQGKGMCQGCVTLCLRFRTTWVEDMSVCLGHVSHK</sequence>
<accession>A0A9D3UK77</accession>
<evidence type="ECO:0000313" key="2">
    <source>
        <dbReference type="Proteomes" id="UP000828251"/>
    </source>
</evidence>
<reference evidence="1 2" key="1">
    <citation type="journal article" date="2021" name="Plant Biotechnol. J.">
        <title>Multi-omics assisted identification of the key and species-specific regulatory components of drought-tolerant mechanisms in Gossypium stocksii.</title>
        <authorList>
            <person name="Yu D."/>
            <person name="Ke L."/>
            <person name="Zhang D."/>
            <person name="Wu Y."/>
            <person name="Sun Y."/>
            <person name="Mei J."/>
            <person name="Sun J."/>
            <person name="Sun Y."/>
        </authorList>
    </citation>
    <scope>NUCLEOTIDE SEQUENCE [LARGE SCALE GENOMIC DNA]</scope>
    <source>
        <strain evidence="2">cv. E1</strain>
        <tissue evidence="1">Leaf</tissue>
    </source>
</reference>
<comment type="caution">
    <text evidence="1">The sequence shown here is derived from an EMBL/GenBank/DDBJ whole genome shotgun (WGS) entry which is preliminary data.</text>
</comment>
<feature type="non-terminal residue" evidence="1">
    <location>
        <position position="71"/>
    </location>
</feature>
<keyword evidence="2" id="KW-1185">Reference proteome</keyword>